<gene>
    <name evidence="13" type="ORF">JAO82_00230</name>
</gene>
<evidence type="ECO:0000313" key="14">
    <source>
        <dbReference type="Proteomes" id="UP000613255"/>
    </source>
</evidence>
<dbReference type="CDD" id="cd00075">
    <property type="entry name" value="HATPase"/>
    <property type="match status" value="1"/>
</dbReference>
<keyword evidence="6" id="KW-0808">Transferase</keyword>
<dbReference type="Gene3D" id="1.10.287.130">
    <property type="match status" value="1"/>
</dbReference>
<dbReference type="EMBL" id="JAEIJD010000001">
    <property type="protein sequence ID" value="MBI6628295.1"/>
    <property type="molecule type" value="Genomic_DNA"/>
</dbReference>
<keyword evidence="9" id="KW-0067">ATP-binding</keyword>
<dbReference type="EC" id="2.7.13.3" evidence="3"/>
<dbReference type="GO" id="GO:0000155">
    <property type="term" value="F:phosphorelay sensor kinase activity"/>
    <property type="evidence" value="ECO:0007669"/>
    <property type="project" value="InterPro"/>
</dbReference>
<dbReference type="InterPro" id="IPR035965">
    <property type="entry name" value="PAS-like_dom_sf"/>
</dbReference>
<proteinExistence type="predicted"/>
<keyword evidence="10" id="KW-0902">Two-component regulatory system</keyword>
<evidence type="ECO:0000256" key="6">
    <source>
        <dbReference type="ARBA" id="ARBA00022679"/>
    </source>
</evidence>
<keyword evidence="8" id="KW-0418">Kinase</keyword>
<comment type="subcellular location">
    <subcellularLocation>
        <location evidence="2">Cell membrane</location>
    </subcellularLocation>
</comment>
<evidence type="ECO:0000256" key="3">
    <source>
        <dbReference type="ARBA" id="ARBA00012438"/>
    </source>
</evidence>
<dbReference type="InterPro" id="IPR013656">
    <property type="entry name" value="PAS_4"/>
</dbReference>
<protein>
    <recommendedName>
        <fullName evidence="3">histidine kinase</fullName>
        <ecNumber evidence="3">2.7.13.3</ecNumber>
    </recommendedName>
</protein>
<dbReference type="GO" id="GO:0004721">
    <property type="term" value="F:phosphoprotein phosphatase activity"/>
    <property type="evidence" value="ECO:0007669"/>
    <property type="project" value="TreeGrafter"/>
</dbReference>
<dbReference type="InterPro" id="IPR036890">
    <property type="entry name" value="HATPase_C_sf"/>
</dbReference>
<evidence type="ECO:0000256" key="5">
    <source>
        <dbReference type="ARBA" id="ARBA00022553"/>
    </source>
</evidence>
<dbReference type="Gene3D" id="3.30.450.20">
    <property type="entry name" value="PAS domain"/>
    <property type="match status" value="1"/>
</dbReference>
<dbReference type="SMART" id="SM00388">
    <property type="entry name" value="HisKA"/>
    <property type="match status" value="1"/>
</dbReference>
<comment type="caution">
    <text evidence="13">The sequence shown here is derived from an EMBL/GenBank/DDBJ whole genome shotgun (WGS) entry which is preliminary data.</text>
</comment>
<accession>A0A934HPR0</accession>
<dbReference type="PRINTS" id="PR00344">
    <property type="entry name" value="BCTRLSENSOR"/>
</dbReference>
<keyword evidence="5" id="KW-0597">Phosphoprotein</keyword>
<dbReference type="Pfam" id="PF00512">
    <property type="entry name" value="HisKA"/>
    <property type="match status" value="1"/>
</dbReference>
<dbReference type="Pfam" id="PF08448">
    <property type="entry name" value="PAS_4"/>
    <property type="match status" value="1"/>
</dbReference>
<evidence type="ECO:0000256" key="4">
    <source>
        <dbReference type="ARBA" id="ARBA00022475"/>
    </source>
</evidence>
<dbReference type="InterPro" id="IPR050351">
    <property type="entry name" value="BphY/WalK/GraS-like"/>
</dbReference>
<dbReference type="RefSeq" id="WP_198684329.1">
    <property type="nucleotide sequence ID" value="NZ_JAEIJD010000001.1"/>
</dbReference>
<dbReference type="SMART" id="SM00387">
    <property type="entry name" value="HATPase_c"/>
    <property type="match status" value="1"/>
</dbReference>
<sequence>MDQHRLQATLSIIPLPIVVIGADDRIDFANPAGEAIVGANQIGRHHALALRQPALLAAIEAALRQETTGWARYEILGPSYQQTYRVTVSPISLDDMPGALCAFEDITEKELIGQFRRDFIANVSHELRTPLTTLMGFIETLQGTAKDDPAARERFLAIMQREAERMNRLVQELLSLSKVEAQERQRPSTRVNIVELVNATATSLRPVADEAGIELEILGLDTAPDIRADADQLTQVLQNLIENALKYGSDGKRITVNLRSRADDPKLRIDVIDRGEGIDAMHLPRLTERFYRIDDHRSREKGGTGLGLSIVKHILNRHGGQLEISSERGKGSCFSVILPKAD</sequence>
<dbReference type="PANTHER" id="PTHR45453">
    <property type="entry name" value="PHOSPHATE REGULON SENSOR PROTEIN PHOR"/>
    <property type="match status" value="1"/>
</dbReference>
<dbReference type="InterPro" id="IPR036097">
    <property type="entry name" value="HisK_dim/P_sf"/>
</dbReference>
<dbReference type="FunFam" id="3.30.565.10:FF:000006">
    <property type="entry name" value="Sensor histidine kinase WalK"/>
    <property type="match status" value="1"/>
</dbReference>
<organism evidence="13 14">
    <name type="scientific">Pontibaca salina</name>
    <dbReference type="NCBI Taxonomy" id="2795731"/>
    <lineage>
        <taxon>Bacteria</taxon>
        <taxon>Pseudomonadati</taxon>
        <taxon>Pseudomonadota</taxon>
        <taxon>Alphaproteobacteria</taxon>
        <taxon>Rhodobacterales</taxon>
        <taxon>Roseobacteraceae</taxon>
        <taxon>Pontibaca</taxon>
    </lineage>
</organism>
<dbReference type="InterPro" id="IPR004358">
    <property type="entry name" value="Sig_transdc_His_kin-like_C"/>
</dbReference>
<keyword evidence="11" id="KW-0472">Membrane</keyword>
<name>A0A934HPR0_9RHOB</name>
<dbReference type="SUPFAM" id="SSF55785">
    <property type="entry name" value="PYP-like sensor domain (PAS domain)"/>
    <property type="match status" value="1"/>
</dbReference>
<evidence type="ECO:0000259" key="12">
    <source>
        <dbReference type="PROSITE" id="PS50109"/>
    </source>
</evidence>
<reference evidence="13" key="1">
    <citation type="submission" date="2020-12" db="EMBL/GenBank/DDBJ databases">
        <title>Pontibaca salina gen. nov., sp. nov., isolated from marine sediment.</title>
        <authorList>
            <person name="Bo J."/>
            <person name="Wang S."/>
            <person name="Song X."/>
            <person name="Du Z."/>
        </authorList>
    </citation>
    <scope>NUCLEOTIDE SEQUENCE</scope>
    <source>
        <strain evidence="13">S1109L</strain>
    </source>
</reference>
<evidence type="ECO:0000256" key="8">
    <source>
        <dbReference type="ARBA" id="ARBA00022777"/>
    </source>
</evidence>
<comment type="catalytic activity">
    <reaction evidence="1">
        <text>ATP + protein L-histidine = ADP + protein N-phospho-L-histidine.</text>
        <dbReference type="EC" id="2.7.13.3"/>
    </reaction>
</comment>
<keyword evidence="14" id="KW-1185">Reference proteome</keyword>
<dbReference type="GO" id="GO:0016036">
    <property type="term" value="P:cellular response to phosphate starvation"/>
    <property type="evidence" value="ECO:0007669"/>
    <property type="project" value="TreeGrafter"/>
</dbReference>
<dbReference type="PANTHER" id="PTHR45453:SF1">
    <property type="entry name" value="PHOSPHATE REGULON SENSOR PROTEIN PHOR"/>
    <property type="match status" value="1"/>
</dbReference>
<dbReference type="PROSITE" id="PS50109">
    <property type="entry name" value="HIS_KIN"/>
    <property type="match status" value="1"/>
</dbReference>
<dbReference type="Pfam" id="PF02518">
    <property type="entry name" value="HATPase_c"/>
    <property type="match status" value="1"/>
</dbReference>
<evidence type="ECO:0000256" key="9">
    <source>
        <dbReference type="ARBA" id="ARBA00022840"/>
    </source>
</evidence>
<keyword evidence="4" id="KW-1003">Cell membrane</keyword>
<evidence type="ECO:0000256" key="1">
    <source>
        <dbReference type="ARBA" id="ARBA00000085"/>
    </source>
</evidence>
<dbReference type="SUPFAM" id="SSF55874">
    <property type="entry name" value="ATPase domain of HSP90 chaperone/DNA topoisomerase II/histidine kinase"/>
    <property type="match status" value="1"/>
</dbReference>
<evidence type="ECO:0000256" key="11">
    <source>
        <dbReference type="ARBA" id="ARBA00023136"/>
    </source>
</evidence>
<evidence type="ECO:0000256" key="10">
    <source>
        <dbReference type="ARBA" id="ARBA00023012"/>
    </source>
</evidence>
<dbReference type="GO" id="GO:0005886">
    <property type="term" value="C:plasma membrane"/>
    <property type="evidence" value="ECO:0007669"/>
    <property type="project" value="UniProtKB-SubCell"/>
</dbReference>
<dbReference type="GO" id="GO:0005524">
    <property type="term" value="F:ATP binding"/>
    <property type="evidence" value="ECO:0007669"/>
    <property type="project" value="UniProtKB-KW"/>
</dbReference>
<dbReference type="InterPro" id="IPR003661">
    <property type="entry name" value="HisK_dim/P_dom"/>
</dbReference>
<keyword evidence="7" id="KW-0547">Nucleotide-binding</keyword>
<dbReference type="InterPro" id="IPR005467">
    <property type="entry name" value="His_kinase_dom"/>
</dbReference>
<dbReference type="CDD" id="cd00082">
    <property type="entry name" value="HisKA"/>
    <property type="match status" value="1"/>
</dbReference>
<evidence type="ECO:0000313" key="13">
    <source>
        <dbReference type="EMBL" id="MBI6628295.1"/>
    </source>
</evidence>
<dbReference type="FunFam" id="1.10.287.130:FF:000008">
    <property type="entry name" value="Two-component sensor histidine kinase"/>
    <property type="match status" value="1"/>
</dbReference>
<dbReference type="AlphaFoldDB" id="A0A934HPR0"/>
<evidence type="ECO:0000256" key="2">
    <source>
        <dbReference type="ARBA" id="ARBA00004236"/>
    </source>
</evidence>
<evidence type="ECO:0000256" key="7">
    <source>
        <dbReference type="ARBA" id="ARBA00022741"/>
    </source>
</evidence>
<dbReference type="Proteomes" id="UP000613255">
    <property type="component" value="Unassembled WGS sequence"/>
</dbReference>
<dbReference type="InterPro" id="IPR003594">
    <property type="entry name" value="HATPase_dom"/>
</dbReference>
<feature type="domain" description="Histidine kinase" evidence="12">
    <location>
        <begin position="122"/>
        <end position="342"/>
    </location>
</feature>
<dbReference type="Gene3D" id="3.30.565.10">
    <property type="entry name" value="Histidine kinase-like ATPase, C-terminal domain"/>
    <property type="match status" value="1"/>
</dbReference>
<dbReference type="SUPFAM" id="SSF47384">
    <property type="entry name" value="Homodimeric domain of signal transducing histidine kinase"/>
    <property type="match status" value="1"/>
</dbReference>